<protein>
    <submittedName>
        <fullName evidence="1">Uncharacterized protein</fullName>
    </submittedName>
</protein>
<accession>A0A2P2PUW8</accession>
<dbReference type="EMBL" id="GGEC01078052">
    <property type="protein sequence ID" value="MBX58536.1"/>
    <property type="molecule type" value="Transcribed_RNA"/>
</dbReference>
<sequence>MFGSYILIFSTAGSYVKCHLFSSESEFFMYYIL</sequence>
<organism evidence="1">
    <name type="scientific">Rhizophora mucronata</name>
    <name type="common">Asiatic mangrove</name>
    <dbReference type="NCBI Taxonomy" id="61149"/>
    <lineage>
        <taxon>Eukaryota</taxon>
        <taxon>Viridiplantae</taxon>
        <taxon>Streptophyta</taxon>
        <taxon>Embryophyta</taxon>
        <taxon>Tracheophyta</taxon>
        <taxon>Spermatophyta</taxon>
        <taxon>Magnoliopsida</taxon>
        <taxon>eudicotyledons</taxon>
        <taxon>Gunneridae</taxon>
        <taxon>Pentapetalae</taxon>
        <taxon>rosids</taxon>
        <taxon>fabids</taxon>
        <taxon>Malpighiales</taxon>
        <taxon>Rhizophoraceae</taxon>
        <taxon>Rhizophora</taxon>
    </lineage>
</organism>
<name>A0A2P2PUW8_RHIMU</name>
<evidence type="ECO:0000313" key="1">
    <source>
        <dbReference type="EMBL" id="MBX58536.1"/>
    </source>
</evidence>
<dbReference type="AlphaFoldDB" id="A0A2P2PUW8"/>
<proteinExistence type="predicted"/>
<reference evidence="1" key="1">
    <citation type="submission" date="2018-02" db="EMBL/GenBank/DDBJ databases">
        <title>Rhizophora mucronata_Transcriptome.</title>
        <authorList>
            <person name="Meera S.P."/>
            <person name="Sreeshan A."/>
            <person name="Augustine A."/>
        </authorList>
    </citation>
    <scope>NUCLEOTIDE SEQUENCE</scope>
    <source>
        <tissue evidence="1">Leaf</tissue>
    </source>
</reference>